<keyword evidence="2" id="KW-1185">Reference proteome</keyword>
<proteinExistence type="predicted"/>
<evidence type="ECO:0000313" key="2">
    <source>
        <dbReference type="Proteomes" id="UP000216411"/>
    </source>
</evidence>
<sequence>MNDYFKRLHTTELQKVRKDIIYHLIRMKSFDESSFQKKWMVIVDATWLQTYADKQDEYCMCREYTNEDGSKRKLWYRMALEAKIVLADDLVVSFDTEFIENNA</sequence>
<comment type="caution">
    <text evidence="1">The sequence shown here is derived from an EMBL/GenBank/DDBJ whole genome shotgun (WGS) entry which is preliminary data.</text>
</comment>
<dbReference type="AlphaFoldDB" id="A0A371J159"/>
<dbReference type="EMBL" id="NOKA02000146">
    <property type="protein sequence ID" value="RDY26531.1"/>
    <property type="molecule type" value="Genomic_DNA"/>
</dbReference>
<protein>
    <submittedName>
        <fullName evidence="1">Uncharacterized protein</fullName>
    </submittedName>
</protein>
<name>A0A371J159_9FIRM</name>
<reference evidence="1 2" key="1">
    <citation type="journal article" date="2017" name="Genome Announc.">
        <title>Draft Genome Sequence of a Sporulating and Motile Strain of Lachnotalea glycerini Isolated from Water in Quebec City, Canada.</title>
        <authorList>
            <person name="Maheux A.F."/>
            <person name="Boudreau D.K."/>
            <person name="Berube E."/>
            <person name="Boissinot M."/>
            <person name="Raymond F."/>
            <person name="Brodeur S."/>
            <person name="Corbeil J."/>
            <person name="Isabel S."/>
            <person name="Omar R.F."/>
            <person name="Bergeron M.G."/>
        </authorList>
    </citation>
    <scope>NUCLEOTIDE SEQUENCE [LARGE SCALE GENOMIC DNA]</scope>
    <source>
        <strain evidence="1 2">CCRI-19302</strain>
    </source>
</reference>
<organism evidence="1 2">
    <name type="scientific">Lachnotalea glycerini</name>
    <dbReference type="NCBI Taxonomy" id="1763509"/>
    <lineage>
        <taxon>Bacteria</taxon>
        <taxon>Bacillati</taxon>
        <taxon>Bacillota</taxon>
        <taxon>Clostridia</taxon>
        <taxon>Lachnospirales</taxon>
        <taxon>Lachnospiraceae</taxon>
        <taxon>Lachnotalea</taxon>
    </lineage>
</organism>
<gene>
    <name evidence="1" type="ORF">CG710_021675</name>
</gene>
<evidence type="ECO:0000313" key="1">
    <source>
        <dbReference type="EMBL" id="RDY26531.1"/>
    </source>
</evidence>
<accession>A0A371J159</accession>
<dbReference type="Proteomes" id="UP000216411">
    <property type="component" value="Unassembled WGS sequence"/>
</dbReference>